<dbReference type="PRINTS" id="PR00420">
    <property type="entry name" value="RNGMNOXGNASE"/>
</dbReference>
<dbReference type="Gene3D" id="3.50.50.60">
    <property type="entry name" value="FAD/NAD(P)-binding domain"/>
    <property type="match status" value="1"/>
</dbReference>
<keyword evidence="3" id="KW-1185">Reference proteome</keyword>
<dbReference type="PANTHER" id="PTHR46865">
    <property type="entry name" value="OXIDOREDUCTASE-RELATED"/>
    <property type="match status" value="1"/>
</dbReference>
<sequence length="395" mass="42624">MARRTVLISGASIAGPTLAFWLHRAGLRVIVVERAPQLRGGGQTVDVRGAGREVARLMGIEDAVRAASTGEIGIQFVDATGAVKAAFGAEAFGGEGPVADLEILRGELARILHERTRDDVEYIFGDEITAIDDTGDRVRVGFKHGAARDVDLVIAADGKRSSTRDLVLADAKRVTPLGLSMGYFTIPRADTDTRWARWHNLPGGRSVMLRPDNLGTTRVLMSFMSAPDGQEHLDPAAQRDLLRRVYRDGGWEVPRALRHLDGSPDFYFESIAQIRMDRWSSGRVAVVGDAAYCASPISGMGTSLALVGAYVLAGELGRQPSHEQAFADYEQIMRPYAAKAQKLPPGTPGVANPRTAFGISCLNTVLRLASTRPVARLLRPMLAPPAGDFALPRYS</sequence>
<evidence type="ECO:0000313" key="2">
    <source>
        <dbReference type="EMBL" id="MBB5874348.1"/>
    </source>
</evidence>
<name>A0A841C3K2_9ACTN</name>
<dbReference type="SUPFAM" id="SSF51905">
    <property type="entry name" value="FAD/NAD(P)-binding domain"/>
    <property type="match status" value="1"/>
</dbReference>
<proteinExistence type="predicted"/>
<dbReference type="Gene3D" id="3.30.9.10">
    <property type="entry name" value="D-Amino Acid Oxidase, subunit A, domain 2"/>
    <property type="match status" value="1"/>
</dbReference>
<dbReference type="RefSeq" id="WP_184846407.1">
    <property type="nucleotide sequence ID" value="NZ_JACHMN010000003.1"/>
</dbReference>
<reference evidence="2 3" key="1">
    <citation type="submission" date="2020-08" db="EMBL/GenBank/DDBJ databases">
        <title>Sequencing the genomes of 1000 actinobacteria strains.</title>
        <authorList>
            <person name="Klenk H.-P."/>
        </authorList>
    </citation>
    <scope>NUCLEOTIDE SEQUENCE [LARGE SCALE GENOMIC DNA]</scope>
    <source>
        <strain evidence="2 3">DSM 45362</strain>
    </source>
</reference>
<organism evidence="2 3">
    <name type="scientific">Allocatelliglobosispora scoriae</name>
    <dbReference type="NCBI Taxonomy" id="643052"/>
    <lineage>
        <taxon>Bacteria</taxon>
        <taxon>Bacillati</taxon>
        <taxon>Actinomycetota</taxon>
        <taxon>Actinomycetes</taxon>
        <taxon>Micromonosporales</taxon>
        <taxon>Micromonosporaceae</taxon>
        <taxon>Allocatelliglobosispora</taxon>
    </lineage>
</organism>
<accession>A0A841C3K2</accession>
<gene>
    <name evidence="2" type="ORF">F4553_007782</name>
</gene>
<dbReference type="PANTHER" id="PTHR46865:SF2">
    <property type="entry name" value="MONOOXYGENASE"/>
    <property type="match status" value="1"/>
</dbReference>
<dbReference type="GO" id="GO:0071949">
    <property type="term" value="F:FAD binding"/>
    <property type="evidence" value="ECO:0007669"/>
    <property type="project" value="InterPro"/>
</dbReference>
<dbReference type="InterPro" id="IPR051704">
    <property type="entry name" value="FAD_aromatic-hydroxylase"/>
</dbReference>
<dbReference type="InterPro" id="IPR036188">
    <property type="entry name" value="FAD/NAD-bd_sf"/>
</dbReference>
<dbReference type="EMBL" id="JACHMN010000003">
    <property type="protein sequence ID" value="MBB5874348.1"/>
    <property type="molecule type" value="Genomic_DNA"/>
</dbReference>
<dbReference type="Proteomes" id="UP000587527">
    <property type="component" value="Unassembled WGS sequence"/>
</dbReference>
<protein>
    <submittedName>
        <fullName evidence="2">2-polyprenyl-6-methoxyphenol hydroxylase-like FAD-dependent oxidoreductase</fullName>
    </submittedName>
</protein>
<dbReference type="InterPro" id="IPR002938">
    <property type="entry name" value="FAD-bd"/>
</dbReference>
<evidence type="ECO:0000313" key="3">
    <source>
        <dbReference type="Proteomes" id="UP000587527"/>
    </source>
</evidence>
<feature type="domain" description="FAD-binding" evidence="1">
    <location>
        <begin position="5"/>
        <end position="337"/>
    </location>
</feature>
<comment type="caution">
    <text evidence="2">The sequence shown here is derived from an EMBL/GenBank/DDBJ whole genome shotgun (WGS) entry which is preliminary data.</text>
</comment>
<dbReference type="AlphaFoldDB" id="A0A841C3K2"/>
<evidence type="ECO:0000259" key="1">
    <source>
        <dbReference type="Pfam" id="PF01494"/>
    </source>
</evidence>
<dbReference type="Pfam" id="PF01494">
    <property type="entry name" value="FAD_binding_3"/>
    <property type="match status" value="1"/>
</dbReference>